<dbReference type="InterPro" id="IPR050458">
    <property type="entry name" value="LolB"/>
</dbReference>
<dbReference type="InterPro" id="IPR036465">
    <property type="entry name" value="vWFA_dom_sf"/>
</dbReference>
<dbReference type="AlphaFoldDB" id="A0AAX1TSJ6"/>
<organism evidence="1 2">
    <name type="scientific">Fusobacterium ulcerans</name>
    <dbReference type="NCBI Taxonomy" id="861"/>
    <lineage>
        <taxon>Bacteria</taxon>
        <taxon>Fusobacteriati</taxon>
        <taxon>Fusobacteriota</taxon>
        <taxon>Fusobacteriia</taxon>
        <taxon>Fusobacteriales</taxon>
        <taxon>Fusobacteriaceae</taxon>
        <taxon>Fusobacterium</taxon>
    </lineage>
</organism>
<dbReference type="SUPFAM" id="SSF53300">
    <property type="entry name" value="vWA-like"/>
    <property type="match status" value="1"/>
</dbReference>
<dbReference type="EMBL" id="LS483487">
    <property type="protein sequence ID" value="SQJ10875.1"/>
    <property type="molecule type" value="Genomic_DNA"/>
</dbReference>
<dbReference type="GeneID" id="78453776"/>
<dbReference type="Gene3D" id="3.40.50.410">
    <property type="entry name" value="von Willebrand factor, type A domain"/>
    <property type="match status" value="1"/>
</dbReference>
<dbReference type="Pfam" id="PF05762">
    <property type="entry name" value="VWA_CoxE"/>
    <property type="match status" value="1"/>
</dbReference>
<evidence type="ECO:0000313" key="1">
    <source>
        <dbReference type="EMBL" id="SQJ10875.1"/>
    </source>
</evidence>
<reference evidence="1 2" key="1">
    <citation type="submission" date="2018-06" db="EMBL/GenBank/DDBJ databases">
        <authorList>
            <consortium name="Pathogen Informatics"/>
            <person name="Doyle S."/>
        </authorList>
    </citation>
    <scope>NUCLEOTIDE SEQUENCE [LARGE SCALE GENOMIC DNA]</scope>
    <source>
        <strain evidence="1 2">NCTC12112</strain>
    </source>
</reference>
<dbReference type="RefSeq" id="WP_005980984.1">
    <property type="nucleotide sequence ID" value="NZ_BAABXY010000001.1"/>
</dbReference>
<gene>
    <name evidence="1" type="ORF">NCTC12112_02496</name>
</gene>
<name>A0AAX1TSJ6_9FUSO</name>
<proteinExistence type="predicted"/>
<accession>A0AAX1TSJ6</accession>
<dbReference type="PANTHER" id="PTHR30634">
    <property type="entry name" value="OUTER MEMBRANE LOLAB LIPOPROTEIN INSERTION APPARATUS"/>
    <property type="match status" value="1"/>
</dbReference>
<dbReference type="PANTHER" id="PTHR30634:SF16">
    <property type="entry name" value="OUTER-MEMBRANE LIPOPROTEIN LOLB"/>
    <property type="match status" value="1"/>
</dbReference>
<dbReference type="Proteomes" id="UP000249008">
    <property type="component" value="Chromosome 1"/>
</dbReference>
<dbReference type="InterPro" id="IPR008912">
    <property type="entry name" value="Uncharacterised_CoxE"/>
</dbReference>
<protein>
    <submittedName>
        <fullName evidence="1">Uncharacterized protein conserved in bacteria</fullName>
    </submittedName>
</protein>
<dbReference type="KEGG" id="ful:C4N20_03065"/>
<evidence type="ECO:0000313" key="2">
    <source>
        <dbReference type="Proteomes" id="UP000249008"/>
    </source>
</evidence>
<sequence length="369" mass="42042">MEDKKTLNKWRLVLGEFAQDSMSLDPQYASMDSVLDFLYSREYSEEQGIRKEGGRGGSSLTVPEWIGKVRELFPEETVEIMQKQAISKYKLTELLTDEKILKQMQPDMELLKNILAFKRMMSPQVLQTARNIIGEVVKEIEEKLRKEIIEAFHGKKNPYKSGVLRTMRNFDFKKTVRRNLKNYDVERKVLVPSRLYFSSRIKKQNEYHIIIVVDQSGSMVSSVIYSAVMAGIFSKLSMIDTKLIVFDTNVVDLTDYVSDPVETLLSVQLGGGTDISKALDYAASKITQPQKTIVVLVSDLYDGYDYRQMYKRVFDIIETGARMFVLPALDYSAQGSYDKNAAQKMANLGADVAAITPKELAQWIAKIVL</sequence>